<evidence type="ECO:0000313" key="10">
    <source>
        <dbReference type="Proteomes" id="UP000623172"/>
    </source>
</evidence>
<dbReference type="InterPro" id="IPR042213">
    <property type="entry name" value="NBD_C_sf"/>
</dbReference>
<evidence type="ECO:0000256" key="4">
    <source>
        <dbReference type="ARBA" id="ARBA00022777"/>
    </source>
</evidence>
<dbReference type="Pfam" id="PF17042">
    <property type="entry name" value="NBD_C"/>
    <property type="match status" value="1"/>
</dbReference>
<proteinExistence type="inferred from homology"/>
<reference evidence="9" key="1">
    <citation type="submission" date="2020-08" db="EMBL/GenBank/DDBJ databases">
        <title>Genome public.</title>
        <authorList>
            <person name="Liu C."/>
            <person name="Sun Q."/>
        </authorList>
    </citation>
    <scope>NUCLEOTIDE SEQUENCE</scope>
    <source>
        <strain evidence="9">NSJ-53</strain>
    </source>
</reference>
<comment type="similarity">
    <text evidence="1">Belongs to the four-carbon acid sugar kinase family.</text>
</comment>
<dbReference type="GO" id="GO:0016301">
    <property type="term" value="F:kinase activity"/>
    <property type="evidence" value="ECO:0007669"/>
    <property type="project" value="UniProtKB-KW"/>
</dbReference>
<dbReference type="RefSeq" id="WP_249314173.1">
    <property type="nucleotide sequence ID" value="NZ_JACRSR010000001.1"/>
</dbReference>
<dbReference type="Gene3D" id="3.40.50.10840">
    <property type="entry name" value="Putative sugar-binding, N-terminal domain"/>
    <property type="match status" value="1"/>
</dbReference>
<keyword evidence="5" id="KW-0067">ATP-binding</keyword>
<gene>
    <name evidence="9" type="ORF">H8696_00280</name>
</gene>
<comment type="caution">
    <text evidence="9">The sequence shown here is derived from an EMBL/GenBank/DDBJ whole genome shotgun (WGS) entry which is preliminary data.</text>
</comment>
<dbReference type="GO" id="GO:0005524">
    <property type="term" value="F:ATP binding"/>
    <property type="evidence" value="ECO:0007669"/>
    <property type="project" value="UniProtKB-KW"/>
</dbReference>
<dbReference type="AlphaFoldDB" id="A0A926HNL4"/>
<feature type="domain" description="Four-carbon acid sugar kinase nucleotide binding" evidence="8">
    <location>
        <begin position="245"/>
        <end position="393"/>
    </location>
</feature>
<keyword evidence="2" id="KW-0808">Transferase</keyword>
<evidence type="ECO:0000256" key="6">
    <source>
        <dbReference type="ARBA" id="ARBA00023277"/>
    </source>
</evidence>
<name>A0A926HNL4_9FIRM</name>
<keyword evidence="4 9" id="KW-0418">Kinase</keyword>
<feature type="domain" description="Four-carbon acid sugar kinase N-terminal" evidence="7">
    <location>
        <begin position="5"/>
        <end position="223"/>
    </location>
</feature>
<dbReference type="Gene3D" id="3.40.980.20">
    <property type="entry name" value="Four-carbon acid sugar kinase, nucleotide binding domain"/>
    <property type="match status" value="1"/>
</dbReference>
<evidence type="ECO:0000313" key="9">
    <source>
        <dbReference type="EMBL" id="MBC8530283.1"/>
    </source>
</evidence>
<dbReference type="InterPro" id="IPR031475">
    <property type="entry name" value="NBD_C"/>
</dbReference>
<keyword evidence="3" id="KW-0547">Nucleotide-binding</keyword>
<dbReference type="EMBL" id="JACRSR010000001">
    <property type="protein sequence ID" value="MBC8530283.1"/>
    <property type="molecule type" value="Genomic_DNA"/>
</dbReference>
<dbReference type="SUPFAM" id="SSF142764">
    <property type="entry name" value="YgbK-like"/>
    <property type="match status" value="1"/>
</dbReference>
<organism evidence="9 10">
    <name type="scientific">Gehongia tenuis</name>
    <dbReference type="NCBI Taxonomy" id="2763655"/>
    <lineage>
        <taxon>Bacteria</taxon>
        <taxon>Bacillati</taxon>
        <taxon>Bacillota</taxon>
        <taxon>Clostridia</taxon>
        <taxon>Christensenellales</taxon>
        <taxon>Christensenellaceae</taxon>
        <taxon>Gehongia</taxon>
    </lineage>
</organism>
<dbReference type="InterPro" id="IPR037051">
    <property type="entry name" value="4-carb_acid_sugar_kinase_N_sf"/>
</dbReference>
<evidence type="ECO:0000256" key="1">
    <source>
        <dbReference type="ARBA" id="ARBA00005715"/>
    </source>
</evidence>
<dbReference type="Pfam" id="PF07005">
    <property type="entry name" value="SBD_N"/>
    <property type="match status" value="1"/>
</dbReference>
<accession>A0A926HNL4</accession>
<dbReference type="InterPro" id="IPR010737">
    <property type="entry name" value="4-carb_acid_sugar_kinase_N"/>
</dbReference>
<evidence type="ECO:0000256" key="3">
    <source>
        <dbReference type="ARBA" id="ARBA00022741"/>
    </source>
</evidence>
<keyword evidence="10" id="KW-1185">Reference proteome</keyword>
<evidence type="ECO:0000256" key="5">
    <source>
        <dbReference type="ARBA" id="ARBA00022840"/>
    </source>
</evidence>
<keyword evidence="6" id="KW-0119">Carbohydrate metabolism</keyword>
<evidence type="ECO:0000259" key="8">
    <source>
        <dbReference type="Pfam" id="PF17042"/>
    </source>
</evidence>
<evidence type="ECO:0000259" key="7">
    <source>
        <dbReference type="Pfam" id="PF07005"/>
    </source>
</evidence>
<evidence type="ECO:0000256" key="2">
    <source>
        <dbReference type="ARBA" id="ARBA00022679"/>
    </source>
</evidence>
<protein>
    <submittedName>
        <fullName evidence="9">Four-carbon acid sugar kinase family protein</fullName>
    </submittedName>
</protein>
<sequence>MEKVALIADDLTGAMDTGVELARRGVPTWVLLDPLAAGRFEMNAAAAVADTESRNVPEKEAAERVCAFLQAFEKARIPVIYKKIDSTLRGNLDAELRAVHGALKPDLILVAPALPGSGRTTAGGRHFVNGTPITASDLAKDPFAQVTSDRIADSLAGLAVREVGLAAVRRGAGALAETFQGCAGCEAVVADAETDRDLEILDEAAELCGLRVLRCGSAGLFKAMAARTHGAARKREWTAGHGPLLVLSGSPAQRTKDQIRRAEKSGALLLSLEDGEKAANDLKAGRSVVVDGAGSGKAELVRRFGKDREGLLKASAEVQQRLCRIAKEALPYAAGLMIVGGDTALALCRSLSARALAIESELEPMVPAGRLVGGAFDGLPVITKAGGLGGLDAIAEAVARFGA</sequence>
<dbReference type="Proteomes" id="UP000623172">
    <property type="component" value="Unassembled WGS sequence"/>
</dbReference>